<dbReference type="AlphaFoldDB" id="A0A0F9UUY8"/>
<dbReference type="EMBL" id="LAZR01000105">
    <property type="protein sequence ID" value="KKN91287.1"/>
    <property type="molecule type" value="Genomic_DNA"/>
</dbReference>
<evidence type="ECO:0008006" key="2">
    <source>
        <dbReference type="Google" id="ProtNLM"/>
    </source>
</evidence>
<organism evidence="1">
    <name type="scientific">marine sediment metagenome</name>
    <dbReference type="NCBI Taxonomy" id="412755"/>
    <lineage>
        <taxon>unclassified sequences</taxon>
        <taxon>metagenomes</taxon>
        <taxon>ecological metagenomes</taxon>
    </lineage>
</organism>
<dbReference type="Gene3D" id="3.40.960.10">
    <property type="entry name" value="VSR Endonuclease"/>
    <property type="match status" value="1"/>
</dbReference>
<name>A0A0F9UUY8_9ZZZZ</name>
<reference evidence="1" key="1">
    <citation type="journal article" date="2015" name="Nature">
        <title>Complex archaea that bridge the gap between prokaryotes and eukaryotes.</title>
        <authorList>
            <person name="Spang A."/>
            <person name="Saw J.H."/>
            <person name="Jorgensen S.L."/>
            <person name="Zaremba-Niedzwiedzka K."/>
            <person name="Martijn J."/>
            <person name="Lind A.E."/>
            <person name="van Eijk R."/>
            <person name="Schleper C."/>
            <person name="Guy L."/>
            <person name="Ettema T.J."/>
        </authorList>
    </citation>
    <scope>NUCLEOTIDE SEQUENCE</scope>
</reference>
<protein>
    <recommendedName>
        <fullName evidence="2">DUF559 domain-containing protein</fullName>
    </recommendedName>
</protein>
<sequence>MEIKLLKGGIAKLRLKNKRLRSREKSKSQFQYDIGQQLTGQYPHDIIFEEVIIPGDGFIIDFFIPSINLVIECHGLQHRQHIKHFHKTKREFHCQQDTDQKKKGLV</sequence>
<gene>
    <name evidence="1" type="ORF">LCGC14_0221550</name>
</gene>
<evidence type="ECO:0000313" key="1">
    <source>
        <dbReference type="EMBL" id="KKN91287.1"/>
    </source>
</evidence>
<comment type="caution">
    <text evidence="1">The sequence shown here is derived from an EMBL/GenBank/DDBJ whole genome shotgun (WGS) entry which is preliminary data.</text>
</comment>
<proteinExistence type="predicted"/>
<accession>A0A0F9UUY8</accession>